<dbReference type="GO" id="GO:0005634">
    <property type="term" value="C:nucleus"/>
    <property type="evidence" value="ECO:0007669"/>
    <property type="project" value="UniProtKB-SubCell"/>
</dbReference>
<feature type="region of interest" description="Disordered" evidence="5">
    <location>
        <begin position="278"/>
        <end position="297"/>
    </location>
</feature>
<dbReference type="EMBL" id="NEDP02003450">
    <property type="protein sequence ID" value="OWF48639.1"/>
    <property type="molecule type" value="Genomic_DNA"/>
</dbReference>
<dbReference type="GO" id="GO:0006355">
    <property type="term" value="P:regulation of DNA-templated transcription"/>
    <property type="evidence" value="ECO:0007669"/>
    <property type="project" value="InterPro"/>
</dbReference>
<evidence type="ECO:0000256" key="5">
    <source>
        <dbReference type="SAM" id="MobiDB-lite"/>
    </source>
</evidence>
<proteinExistence type="predicted"/>
<feature type="compositionally biased region" description="Basic and acidic residues" evidence="5">
    <location>
        <begin position="278"/>
        <end position="287"/>
    </location>
</feature>
<dbReference type="InterPro" id="IPR050224">
    <property type="entry name" value="TALE_homeobox"/>
</dbReference>
<dbReference type="InterPro" id="IPR001356">
    <property type="entry name" value="HD"/>
</dbReference>
<feature type="DNA-binding region" description="Homeobox" evidence="4">
    <location>
        <begin position="295"/>
        <end position="357"/>
    </location>
</feature>
<gene>
    <name evidence="7" type="ORF">KP79_PYT16179</name>
</gene>
<dbReference type="CDD" id="cd00086">
    <property type="entry name" value="homeodomain"/>
    <property type="match status" value="1"/>
</dbReference>
<evidence type="ECO:0000256" key="3">
    <source>
        <dbReference type="ARBA" id="ARBA00023242"/>
    </source>
</evidence>
<dbReference type="SMART" id="SM00389">
    <property type="entry name" value="HOX"/>
    <property type="match status" value="1"/>
</dbReference>
<comment type="caution">
    <text evidence="7">The sequence shown here is derived from an EMBL/GenBank/DDBJ whole genome shotgun (WGS) entry which is preliminary data.</text>
</comment>
<evidence type="ECO:0000256" key="2">
    <source>
        <dbReference type="ARBA" id="ARBA00023155"/>
    </source>
</evidence>
<dbReference type="OrthoDB" id="4187154at2759"/>
<evidence type="ECO:0000313" key="7">
    <source>
        <dbReference type="EMBL" id="OWF48639.1"/>
    </source>
</evidence>
<evidence type="ECO:0000256" key="1">
    <source>
        <dbReference type="ARBA" id="ARBA00023125"/>
    </source>
</evidence>
<dbReference type="PANTHER" id="PTHR11850">
    <property type="entry name" value="HOMEOBOX PROTEIN TRANSCRIPTION FACTORS"/>
    <property type="match status" value="1"/>
</dbReference>
<dbReference type="AlphaFoldDB" id="A0A210QIW5"/>
<dbReference type="Pfam" id="PF05920">
    <property type="entry name" value="Homeobox_KN"/>
    <property type="match status" value="1"/>
</dbReference>
<keyword evidence="2 4" id="KW-0371">Homeobox</keyword>
<protein>
    <submittedName>
        <fullName evidence="7">Homeobox protein ceh-40</fullName>
    </submittedName>
</protein>
<name>A0A210QIW5_MIZYE</name>
<keyword evidence="3 4" id="KW-0539">Nucleus</keyword>
<dbReference type="Proteomes" id="UP000242188">
    <property type="component" value="Unassembled WGS sequence"/>
</dbReference>
<dbReference type="Gene3D" id="1.10.10.60">
    <property type="entry name" value="Homeodomain-like"/>
    <property type="match status" value="1"/>
</dbReference>
<evidence type="ECO:0000256" key="4">
    <source>
        <dbReference type="PROSITE-ProRule" id="PRU00108"/>
    </source>
</evidence>
<keyword evidence="1 4" id="KW-0238">DNA-binding</keyword>
<reference evidence="7 8" key="1">
    <citation type="journal article" date="2017" name="Nat. Ecol. Evol.">
        <title>Scallop genome provides insights into evolution of bilaterian karyotype and development.</title>
        <authorList>
            <person name="Wang S."/>
            <person name="Zhang J."/>
            <person name="Jiao W."/>
            <person name="Li J."/>
            <person name="Xun X."/>
            <person name="Sun Y."/>
            <person name="Guo X."/>
            <person name="Huan P."/>
            <person name="Dong B."/>
            <person name="Zhang L."/>
            <person name="Hu X."/>
            <person name="Sun X."/>
            <person name="Wang J."/>
            <person name="Zhao C."/>
            <person name="Wang Y."/>
            <person name="Wang D."/>
            <person name="Huang X."/>
            <person name="Wang R."/>
            <person name="Lv J."/>
            <person name="Li Y."/>
            <person name="Zhang Z."/>
            <person name="Liu B."/>
            <person name="Lu W."/>
            <person name="Hui Y."/>
            <person name="Liang J."/>
            <person name="Zhou Z."/>
            <person name="Hou R."/>
            <person name="Li X."/>
            <person name="Liu Y."/>
            <person name="Li H."/>
            <person name="Ning X."/>
            <person name="Lin Y."/>
            <person name="Zhao L."/>
            <person name="Xing Q."/>
            <person name="Dou J."/>
            <person name="Li Y."/>
            <person name="Mao J."/>
            <person name="Guo H."/>
            <person name="Dou H."/>
            <person name="Li T."/>
            <person name="Mu C."/>
            <person name="Jiang W."/>
            <person name="Fu Q."/>
            <person name="Fu X."/>
            <person name="Miao Y."/>
            <person name="Liu J."/>
            <person name="Yu Q."/>
            <person name="Li R."/>
            <person name="Liao H."/>
            <person name="Li X."/>
            <person name="Kong Y."/>
            <person name="Jiang Z."/>
            <person name="Chourrout D."/>
            <person name="Li R."/>
            <person name="Bao Z."/>
        </authorList>
    </citation>
    <scope>NUCLEOTIDE SEQUENCE [LARGE SCALE GENOMIC DNA]</scope>
    <source>
        <strain evidence="7 8">PY_sf001</strain>
    </source>
</reference>
<keyword evidence="8" id="KW-1185">Reference proteome</keyword>
<dbReference type="STRING" id="6573.A0A210QIW5"/>
<dbReference type="InterPro" id="IPR009057">
    <property type="entry name" value="Homeodomain-like_sf"/>
</dbReference>
<comment type="subcellular location">
    <subcellularLocation>
        <location evidence="4">Nucleus</location>
    </subcellularLocation>
</comment>
<feature type="compositionally biased region" description="Low complexity" evidence="5">
    <location>
        <begin position="38"/>
        <end position="102"/>
    </location>
</feature>
<feature type="domain" description="Homeobox" evidence="6">
    <location>
        <begin position="293"/>
        <end position="356"/>
    </location>
</feature>
<dbReference type="InterPro" id="IPR008422">
    <property type="entry name" value="KN_HD"/>
</dbReference>
<dbReference type="GO" id="GO:0003677">
    <property type="term" value="F:DNA binding"/>
    <property type="evidence" value="ECO:0007669"/>
    <property type="project" value="UniProtKB-UniRule"/>
</dbReference>
<evidence type="ECO:0000259" key="6">
    <source>
        <dbReference type="PROSITE" id="PS50071"/>
    </source>
</evidence>
<feature type="region of interest" description="Disordered" evidence="5">
    <location>
        <begin position="1"/>
        <end position="111"/>
    </location>
</feature>
<dbReference type="PROSITE" id="PS50071">
    <property type="entry name" value="HOMEOBOX_2"/>
    <property type="match status" value="1"/>
</dbReference>
<evidence type="ECO:0000313" key="8">
    <source>
        <dbReference type="Proteomes" id="UP000242188"/>
    </source>
</evidence>
<dbReference type="SUPFAM" id="SSF46689">
    <property type="entry name" value="Homeodomain-like"/>
    <property type="match status" value="1"/>
</dbReference>
<organism evidence="7 8">
    <name type="scientific">Mizuhopecten yessoensis</name>
    <name type="common">Japanese scallop</name>
    <name type="synonym">Patinopecten yessoensis</name>
    <dbReference type="NCBI Taxonomy" id="6573"/>
    <lineage>
        <taxon>Eukaryota</taxon>
        <taxon>Metazoa</taxon>
        <taxon>Spiralia</taxon>
        <taxon>Lophotrochozoa</taxon>
        <taxon>Mollusca</taxon>
        <taxon>Bivalvia</taxon>
        <taxon>Autobranchia</taxon>
        <taxon>Pteriomorphia</taxon>
        <taxon>Pectinida</taxon>
        <taxon>Pectinoidea</taxon>
        <taxon>Pectinidae</taxon>
        <taxon>Mizuhopecten</taxon>
    </lineage>
</organism>
<feature type="compositionally biased region" description="Low complexity" evidence="5">
    <location>
        <begin position="9"/>
        <end position="31"/>
    </location>
</feature>
<accession>A0A210QIW5</accession>
<sequence>MVSSVTHCETSTTRPYSETTTTRPHSETSTTCPHSDISTTRTHCETSTTRPHSETTTTRPYSETNTTRPHSETTTTRPHSETTSTPTHCETTTTSHPHCETSATRPYSETTTTCPHCDNNTYLQTTPLNKSTTASNPISESRPDSIFGLLSSTSPPSTPLLNHPFFCELRSVLLDECKKSATPNSLLSTFQPKSYSTVSDRERRLQQMFKRQHSTHGDEIQQLSSFYRYQAGAVEMERLQNLQDSAPTYHPPVNSYYDNQLHLIMDRVETSLEGLDTTTRERTRHQSEPLSAATRPLSRPVLSRKAIRLMEEWFYLNTEHPYPSPDVIHRLAEQGHVKEEQVKKWFSNKRSRTHNTKTLAEISKRRRRPQGPPGIIYLPSFDYR</sequence>